<accession>A0A934MM34</accession>
<dbReference type="EMBL" id="JAELUP010000097">
    <property type="protein sequence ID" value="MBJ6362875.1"/>
    <property type="molecule type" value="Genomic_DNA"/>
</dbReference>
<feature type="domain" description="N-acetyltransferase" evidence="3">
    <location>
        <begin position="1"/>
        <end position="139"/>
    </location>
</feature>
<dbReference type="InterPro" id="IPR045039">
    <property type="entry name" value="NSI-like"/>
</dbReference>
<proteinExistence type="predicted"/>
<dbReference type="InterPro" id="IPR000182">
    <property type="entry name" value="GNAT_dom"/>
</dbReference>
<dbReference type="Pfam" id="PF00583">
    <property type="entry name" value="Acetyltransf_1"/>
    <property type="match status" value="1"/>
</dbReference>
<dbReference type="Gene3D" id="3.40.630.30">
    <property type="match status" value="1"/>
</dbReference>
<dbReference type="CDD" id="cd04301">
    <property type="entry name" value="NAT_SF"/>
    <property type="match status" value="1"/>
</dbReference>
<evidence type="ECO:0000259" key="3">
    <source>
        <dbReference type="PROSITE" id="PS51186"/>
    </source>
</evidence>
<keyword evidence="1" id="KW-0808">Transferase</keyword>
<reference evidence="4" key="1">
    <citation type="submission" date="2020-12" db="EMBL/GenBank/DDBJ databases">
        <authorList>
            <person name="Huq M.A."/>
        </authorList>
    </citation>
    <scope>NUCLEOTIDE SEQUENCE</scope>
    <source>
        <strain evidence="4">MAHUQ-46</strain>
    </source>
</reference>
<sequence length="140" mass="16270">MKLNIYNDCLNRDWERVAQIMNYFGLSDALDQAHKQAFENSYVVTFVYDDETLIGFGRAISDGVSQAAIYNIAVAPEYHNQGIGRLIIEDLLKFVKHCTVVLYTHPDKVNFYKRLGFRRMKTGMAIYRNEDKLEEMGFIE</sequence>
<organism evidence="4 5">
    <name type="scientific">Paenibacillus roseus</name>
    <dbReference type="NCBI Taxonomy" id="2798579"/>
    <lineage>
        <taxon>Bacteria</taxon>
        <taxon>Bacillati</taxon>
        <taxon>Bacillota</taxon>
        <taxon>Bacilli</taxon>
        <taxon>Bacillales</taxon>
        <taxon>Paenibacillaceae</taxon>
        <taxon>Paenibacillus</taxon>
    </lineage>
</organism>
<keyword evidence="2" id="KW-0012">Acyltransferase</keyword>
<keyword evidence="5" id="KW-1185">Reference proteome</keyword>
<dbReference type="InterPro" id="IPR016181">
    <property type="entry name" value="Acyl_CoA_acyltransferase"/>
</dbReference>
<dbReference type="AlphaFoldDB" id="A0A934MM34"/>
<dbReference type="PROSITE" id="PS51186">
    <property type="entry name" value="GNAT"/>
    <property type="match status" value="1"/>
</dbReference>
<evidence type="ECO:0000313" key="4">
    <source>
        <dbReference type="EMBL" id="MBJ6362875.1"/>
    </source>
</evidence>
<dbReference type="GO" id="GO:0005737">
    <property type="term" value="C:cytoplasm"/>
    <property type="evidence" value="ECO:0007669"/>
    <property type="project" value="TreeGrafter"/>
</dbReference>
<dbReference type="PANTHER" id="PTHR43626">
    <property type="entry name" value="ACYL-COA N-ACYLTRANSFERASE"/>
    <property type="match status" value="1"/>
</dbReference>
<dbReference type="Proteomes" id="UP000640274">
    <property type="component" value="Unassembled WGS sequence"/>
</dbReference>
<dbReference type="RefSeq" id="WP_199020448.1">
    <property type="nucleotide sequence ID" value="NZ_JAELUP010000097.1"/>
</dbReference>
<evidence type="ECO:0000313" key="5">
    <source>
        <dbReference type="Proteomes" id="UP000640274"/>
    </source>
</evidence>
<dbReference type="SUPFAM" id="SSF55729">
    <property type="entry name" value="Acyl-CoA N-acyltransferases (Nat)"/>
    <property type="match status" value="1"/>
</dbReference>
<dbReference type="GO" id="GO:0008080">
    <property type="term" value="F:N-acetyltransferase activity"/>
    <property type="evidence" value="ECO:0007669"/>
    <property type="project" value="InterPro"/>
</dbReference>
<protein>
    <submittedName>
        <fullName evidence="4">GNAT family N-acetyltransferase</fullName>
    </submittedName>
</protein>
<name>A0A934MM34_9BACL</name>
<evidence type="ECO:0000256" key="2">
    <source>
        <dbReference type="ARBA" id="ARBA00023315"/>
    </source>
</evidence>
<evidence type="ECO:0000256" key="1">
    <source>
        <dbReference type="ARBA" id="ARBA00022679"/>
    </source>
</evidence>
<comment type="caution">
    <text evidence="4">The sequence shown here is derived from an EMBL/GenBank/DDBJ whole genome shotgun (WGS) entry which is preliminary data.</text>
</comment>
<gene>
    <name evidence="4" type="ORF">JFN88_16785</name>
</gene>
<dbReference type="PANTHER" id="PTHR43626:SF4">
    <property type="entry name" value="GCN5-RELATED N-ACETYLTRANSFERASE 2, CHLOROPLASTIC"/>
    <property type="match status" value="1"/>
</dbReference>